<dbReference type="InterPro" id="IPR011042">
    <property type="entry name" value="6-blade_b-propeller_TolB-like"/>
</dbReference>
<dbReference type="InterPro" id="IPR011659">
    <property type="entry name" value="WD40"/>
</dbReference>
<accession>A0A385SL84</accession>
<dbReference type="RefSeq" id="WP_119753999.1">
    <property type="nucleotide sequence ID" value="NZ_CP032382.1"/>
</dbReference>
<evidence type="ECO:0000313" key="3">
    <source>
        <dbReference type="Proteomes" id="UP000266183"/>
    </source>
</evidence>
<dbReference type="AlphaFoldDB" id="A0A385SL84"/>
<reference evidence="3" key="1">
    <citation type="submission" date="2018-09" db="EMBL/GenBank/DDBJ databases">
        <title>Chryseolinea sp. KIS68-18 isolated from soil.</title>
        <authorList>
            <person name="Weon H.-Y."/>
            <person name="Kwon S.-W."/>
            <person name="Lee S.A."/>
        </authorList>
    </citation>
    <scope>NUCLEOTIDE SEQUENCE [LARGE SCALE GENOMIC DNA]</scope>
    <source>
        <strain evidence="3">KIS68-18</strain>
    </source>
</reference>
<gene>
    <name evidence="2" type="ORF">D4L85_08935</name>
</gene>
<feature type="chain" id="PRO_5017374397" description="OmpA-like domain-containing protein" evidence="1">
    <location>
        <begin position="23"/>
        <end position="527"/>
    </location>
</feature>
<evidence type="ECO:0008006" key="4">
    <source>
        <dbReference type="Google" id="ProtNLM"/>
    </source>
</evidence>
<dbReference type="Proteomes" id="UP000266183">
    <property type="component" value="Chromosome"/>
</dbReference>
<organism evidence="2 3">
    <name type="scientific">Chryseolinea soli</name>
    <dbReference type="NCBI Taxonomy" id="2321403"/>
    <lineage>
        <taxon>Bacteria</taxon>
        <taxon>Pseudomonadati</taxon>
        <taxon>Bacteroidota</taxon>
        <taxon>Cytophagia</taxon>
        <taxon>Cytophagales</taxon>
        <taxon>Fulvivirgaceae</taxon>
        <taxon>Chryseolinea</taxon>
    </lineage>
</organism>
<dbReference type="EMBL" id="CP032382">
    <property type="protein sequence ID" value="AYB30695.1"/>
    <property type="molecule type" value="Genomic_DNA"/>
</dbReference>
<protein>
    <recommendedName>
        <fullName evidence="4">OmpA-like domain-containing protein</fullName>
    </recommendedName>
</protein>
<feature type="signal peptide" evidence="1">
    <location>
        <begin position="1"/>
        <end position="22"/>
    </location>
</feature>
<evidence type="ECO:0000256" key="1">
    <source>
        <dbReference type="SAM" id="SignalP"/>
    </source>
</evidence>
<dbReference type="Gene3D" id="2.120.10.30">
    <property type="entry name" value="TolB, C-terminal domain"/>
    <property type="match status" value="1"/>
</dbReference>
<dbReference type="KEGG" id="chk:D4L85_08935"/>
<dbReference type="SUPFAM" id="SSF82171">
    <property type="entry name" value="DPP6 N-terminal domain-like"/>
    <property type="match status" value="1"/>
</dbReference>
<proteinExistence type="predicted"/>
<sequence>MKKLIGMLLLLALPAATLWAQAKTRRLPGIINHPSLNLFDPYISHDGNALLFISDNGEDGALTLSYTSRENDWTEPVTIPKNINHRLVYLRGFGLNADGKKLFYTSTKSPVVGGYDIMVSELKGTTWAEPQNLMLPVNTKSNEGCPSISADETTLYFMRCEKMDQSKADGCKLFYSKKINGQWGEPVELPANINTGNSQTPRIMADGETLIFSSNKMASSKGGMDLYLTRLVNGKWSDPVPMDFVNTEKDDQFVSVAALGRYLLKEAPGPRKNSEIVEFLIPQELRPKGMMKVEGKITDAANAPTAAYIDITDLDQNKRVYSGRPLADGSYQVYLREGSHYELSIDPEQSNITYFTKRFDLTTDKTPQKEKVNVTLKQPAAGDELVLDAVTFKPNSSEFEASSMTALKKLTRLVKANPSLKFEIQVMLKGYQQDTVKSDPDLTEMIIDSVATQVTATDSLGQLYQKEVMIARTTYHNDRTPLEAQQITDYLIAQGADAGKLTMFVNAIPAAPEEPKKLTVKAVARAK</sequence>
<evidence type="ECO:0000313" key="2">
    <source>
        <dbReference type="EMBL" id="AYB30695.1"/>
    </source>
</evidence>
<name>A0A385SL84_9BACT</name>
<keyword evidence="1" id="KW-0732">Signal</keyword>
<keyword evidence="3" id="KW-1185">Reference proteome</keyword>
<dbReference type="OrthoDB" id="911314at2"/>
<dbReference type="Pfam" id="PF07676">
    <property type="entry name" value="PD40"/>
    <property type="match status" value="4"/>
</dbReference>